<sequence>MTCLVCGKPIISNDKGYCCSFGRPKTYCSDHCRNYMKYFVAMQKELDLIDLDDEHKRKIRGDLFRVGNGLKLFNSRSFSTKTNRSENK</sequence>
<dbReference type="KEGG" id="suls:Sdiek1_2264"/>
<name>A0A1Y0HPD1_9BACT</name>
<reference evidence="2" key="1">
    <citation type="submission" date="2017-05" db="EMBL/GenBank/DDBJ databases">
        <title>Dechlorination kinetics govern the competition between two new strains of the genus Sulfurospirillum.</title>
        <authorList>
            <person name="Buttet G.F."/>
            <person name="Murray A.M."/>
            <person name="Goris T."/>
            <person name="Burion M."/>
            <person name="Lin B."/>
            <person name="Rolle M."/>
            <person name="Maillard J."/>
        </authorList>
    </citation>
    <scope>NUCLEOTIDE SEQUENCE [LARGE SCALE GENOMIC DNA]</scope>
    <source>
        <strain evidence="2">SL2-1</strain>
    </source>
</reference>
<organism evidence="1 2">
    <name type="scientific">Sulfurospirillum diekertiae</name>
    <dbReference type="NCBI Taxonomy" id="1854492"/>
    <lineage>
        <taxon>Bacteria</taxon>
        <taxon>Pseudomonadati</taxon>
        <taxon>Campylobacterota</taxon>
        <taxon>Epsilonproteobacteria</taxon>
        <taxon>Campylobacterales</taxon>
        <taxon>Sulfurospirillaceae</taxon>
        <taxon>Sulfurospirillum</taxon>
    </lineage>
</organism>
<dbReference type="AlphaFoldDB" id="A0A1Y0HPD1"/>
<evidence type="ECO:0000313" key="1">
    <source>
        <dbReference type="EMBL" id="ARU49416.1"/>
    </source>
</evidence>
<evidence type="ECO:0000313" key="2">
    <source>
        <dbReference type="Proteomes" id="UP000196005"/>
    </source>
</evidence>
<dbReference type="RefSeq" id="WP_087439178.1">
    <property type="nucleotide sequence ID" value="NZ_CP021416.1"/>
</dbReference>
<gene>
    <name evidence="1" type="ORF">Sdiek1_2264</name>
</gene>
<accession>A0A1Y0HPD1</accession>
<dbReference type="OrthoDB" id="5366015at2"/>
<dbReference type="EMBL" id="CP021416">
    <property type="protein sequence ID" value="ARU49416.1"/>
    <property type="molecule type" value="Genomic_DNA"/>
</dbReference>
<keyword evidence="2" id="KW-1185">Reference proteome</keyword>
<dbReference type="Proteomes" id="UP000196005">
    <property type="component" value="Chromosome"/>
</dbReference>
<proteinExistence type="predicted"/>
<protein>
    <submittedName>
        <fullName evidence="1">Uncharacterized protein</fullName>
    </submittedName>
</protein>